<evidence type="ECO:0000313" key="4">
    <source>
        <dbReference type="EMBL" id="CAB5056805.1"/>
    </source>
</evidence>
<evidence type="ECO:0000313" key="2">
    <source>
        <dbReference type="EMBL" id="CAB4752399.1"/>
    </source>
</evidence>
<feature type="transmembrane region" description="Helical" evidence="1">
    <location>
        <begin position="20"/>
        <end position="45"/>
    </location>
</feature>
<evidence type="ECO:0000313" key="3">
    <source>
        <dbReference type="EMBL" id="CAB5002188.1"/>
    </source>
</evidence>
<evidence type="ECO:0000256" key="1">
    <source>
        <dbReference type="SAM" id="Phobius"/>
    </source>
</evidence>
<dbReference type="AlphaFoldDB" id="A0A6J7PAU8"/>
<dbReference type="EMBL" id="CAFBQN010000033">
    <property type="protein sequence ID" value="CAB5056805.1"/>
    <property type="molecule type" value="Genomic_DNA"/>
</dbReference>
<sequence>MNFIMSAVEDGTVAGPGLSAIETVVTFILIPIALFAVIAVLSWAVSAPRKATTTSSITSIN</sequence>
<protein>
    <submittedName>
        <fullName evidence="3">Unannotated protein</fullName>
    </submittedName>
</protein>
<accession>A0A6J7PAU8</accession>
<name>A0A6J7PAU8_9ZZZZ</name>
<reference evidence="3" key="1">
    <citation type="submission" date="2020-05" db="EMBL/GenBank/DDBJ databases">
        <authorList>
            <person name="Chiriac C."/>
            <person name="Salcher M."/>
            <person name="Ghai R."/>
            <person name="Kavagutti S V."/>
        </authorList>
    </citation>
    <scope>NUCLEOTIDE SEQUENCE</scope>
</reference>
<keyword evidence="1" id="KW-0472">Membrane</keyword>
<dbReference type="EMBL" id="CAFBPE010000016">
    <property type="protein sequence ID" value="CAB5002188.1"/>
    <property type="molecule type" value="Genomic_DNA"/>
</dbReference>
<keyword evidence="1" id="KW-0812">Transmembrane</keyword>
<proteinExistence type="predicted"/>
<organism evidence="3">
    <name type="scientific">freshwater metagenome</name>
    <dbReference type="NCBI Taxonomy" id="449393"/>
    <lineage>
        <taxon>unclassified sequences</taxon>
        <taxon>metagenomes</taxon>
        <taxon>ecological metagenomes</taxon>
    </lineage>
</organism>
<keyword evidence="1" id="KW-1133">Transmembrane helix</keyword>
<dbReference type="EMBL" id="CAEZZF010000046">
    <property type="protein sequence ID" value="CAB4752399.1"/>
    <property type="molecule type" value="Genomic_DNA"/>
</dbReference>
<gene>
    <name evidence="2" type="ORF">UFOPK2837_00669</name>
    <name evidence="3" type="ORF">UFOPK4065_00369</name>
    <name evidence="4" type="ORF">UFOPK4319_00610</name>
</gene>